<dbReference type="PRINTS" id="PR02008">
    <property type="entry name" value="RCMTFAMILY"/>
</dbReference>
<organism evidence="8 9">
    <name type="scientific">Rikenella microfusus</name>
    <dbReference type="NCBI Taxonomy" id="28139"/>
    <lineage>
        <taxon>Bacteria</taxon>
        <taxon>Pseudomonadati</taxon>
        <taxon>Bacteroidota</taxon>
        <taxon>Bacteroidia</taxon>
        <taxon>Bacteroidales</taxon>
        <taxon>Rikenellaceae</taxon>
        <taxon>Rikenella</taxon>
    </lineage>
</organism>
<evidence type="ECO:0000313" key="9">
    <source>
        <dbReference type="Proteomes" id="UP000255233"/>
    </source>
</evidence>
<evidence type="ECO:0000259" key="7">
    <source>
        <dbReference type="PROSITE" id="PS51686"/>
    </source>
</evidence>
<proteinExistence type="inferred from homology"/>
<keyword evidence="9" id="KW-1185">Reference proteome</keyword>
<feature type="active site" description="Nucleophile" evidence="6">
    <location>
        <position position="238"/>
    </location>
</feature>
<dbReference type="Pfam" id="PF13636">
    <property type="entry name" value="Methyltranf_PUA"/>
    <property type="match status" value="1"/>
</dbReference>
<dbReference type="Pfam" id="PF17125">
    <property type="entry name" value="Methyltr_RsmF_N"/>
    <property type="match status" value="1"/>
</dbReference>
<evidence type="ECO:0000256" key="5">
    <source>
        <dbReference type="ARBA" id="ARBA00022884"/>
    </source>
</evidence>
<dbReference type="InterPro" id="IPR029063">
    <property type="entry name" value="SAM-dependent_MTases_sf"/>
</dbReference>
<feature type="domain" description="SAM-dependent MTase RsmB/NOP-type" evidence="7">
    <location>
        <begin position="1"/>
        <end position="302"/>
    </location>
</feature>
<dbReference type="Gene3D" id="2.30.130.60">
    <property type="match status" value="1"/>
</dbReference>
<keyword evidence="5 6" id="KW-0694">RNA-binding</keyword>
<dbReference type="Gene3D" id="3.40.50.150">
    <property type="entry name" value="Vaccinia Virus protein VP39"/>
    <property type="match status" value="1"/>
</dbReference>
<comment type="similarity">
    <text evidence="6">Belongs to the class I-like SAM-binding methyltransferase superfamily. RsmB/NOP family.</text>
</comment>
<feature type="binding site" evidence="6">
    <location>
        <position position="167"/>
    </location>
    <ligand>
        <name>S-adenosyl-L-methionine</name>
        <dbReference type="ChEBI" id="CHEBI:59789"/>
    </ligand>
</feature>
<reference evidence="8 9" key="1">
    <citation type="submission" date="2018-06" db="EMBL/GenBank/DDBJ databases">
        <authorList>
            <consortium name="Pathogen Informatics"/>
            <person name="Doyle S."/>
        </authorList>
    </citation>
    <scope>NUCLEOTIDE SEQUENCE [LARGE SCALE GENOMIC DNA]</scope>
    <source>
        <strain evidence="8 9">NCTC11190</strain>
    </source>
</reference>
<feature type="binding site" evidence="6">
    <location>
        <begin position="116"/>
        <end position="122"/>
    </location>
    <ligand>
        <name>S-adenosyl-L-methionine</name>
        <dbReference type="ChEBI" id="CHEBI:59789"/>
    </ligand>
</feature>
<keyword evidence="2 6" id="KW-0489">Methyltransferase</keyword>
<feature type="binding site" evidence="6">
    <location>
        <position position="185"/>
    </location>
    <ligand>
        <name>S-adenosyl-L-methionine</name>
        <dbReference type="ChEBI" id="CHEBI:59789"/>
    </ligand>
</feature>
<sequence>MTPPNSYVPLPAVFVETVAAAVPGLAESLDGETPVSIRFNPYKPGTGTTAGCSSPVPWTESGEACYLAGRPVFTADPVFHGGAYYVQEAGSMFVGWLLRRVLRQTDAAVPKVLDLCAAPGGKTTHIASIVGPRAVVVANEVIRPRAKILVENVQKWGSGNVAVTSNDPADFGNRLPGFFDVVVADVPCSGEGMFRKDYGARAEWSPENVQLCAARQRRIVSDAWDALRPGGTLIYSTCTFNAEEDERNVRWIADSLGGAVTEYGEVPGEIVPGVCGGGAAGWHFYPHRVRSEGFFAAAIRKSDGPASSAKKNKTAGTLIPLGRKDRDEAARWIDPEKGIERFAAGPGGMSYGFSEPMHDTVSALLGGRFGLLYSGVQLGEMIRGALKPSHALALYHGLNREAAAVAPLSEEAAMEYLRKGSSAALLPADAFAGGLNLATCRGVALGWVKRIGNRYNNLYPSAWRVLHY</sequence>
<dbReference type="AlphaFoldDB" id="A0A379MQ69"/>
<protein>
    <submittedName>
        <fullName evidence="8">Ribosomal RNA small subunit methyltransferase F</fullName>
        <ecNumber evidence="8">2.1.1.178</ecNumber>
    </submittedName>
</protein>
<dbReference type="SUPFAM" id="SSF53335">
    <property type="entry name" value="S-adenosyl-L-methionine-dependent methyltransferases"/>
    <property type="match status" value="1"/>
</dbReference>
<feature type="binding site" evidence="6">
    <location>
        <position position="140"/>
    </location>
    <ligand>
        <name>S-adenosyl-L-methionine</name>
        <dbReference type="ChEBI" id="CHEBI:59789"/>
    </ligand>
</feature>
<dbReference type="EC" id="2.1.1.178" evidence="8"/>
<keyword evidence="4 6" id="KW-0949">S-adenosyl-L-methionine</keyword>
<dbReference type="PANTHER" id="PTHR22807:SF30">
    <property type="entry name" value="28S RRNA (CYTOSINE(4447)-C(5))-METHYLTRANSFERASE-RELATED"/>
    <property type="match status" value="1"/>
</dbReference>
<evidence type="ECO:0000256" key="2">
    <source>
        <dbReference type="ARBA" id="ARBA00022603"/>
    </source>
</evidence>
<gene>
    <name evidence="8" type="primary">rsmF</name>
    <name evidence="8" type="ORF">NCTC11190_00836</name>
</gene>
<dbReference type="GO" id="GO:0003723">
    <property type="term" value="F:RNA binding"/>
    <property type="evidence" value="ECO:0007669"/>
    <property type="project" value="UniProtKB-UniRule"/>
</dbReference>
<dbReference type="RefSeq" id="WP_051214305.1">
    <property type="nucleotide sequence ID" value="NZ_CALVFX010000002.1"/>
</dbReference>
<evidence type="ECO:0000256" key="6">
    <source>
        <dbReference type="PROSITE-ProRule" id="PRU01023"/>
    </source>
</evidence>
<dbReference type="GO" id="GO:0008173">
    <property type="term" value="F:RNA methyltransferase activity"/>
    <property type="evidence" value="ECO:0007669"/>
    <property type="project" value="InterPro"/>
</dbReference>
<evidence type="ECO:0000256" key="4">
    <source>
        <dbReference type="ARBA" id="ARBA00022691"/>
    </source>
</evidence>
<dbReference type="InterPro" id="IPR031341">
    <property type="entry name" value="Methyltr_RsmF_N"/>
</dbReference>
<dbReference type="GO" id="GO:0001510">
    <property type="term" value="P:RNA methylation"/>
    <property type="evidence" value="ECO:0007669"/>
    <property type="project" value="InterPro"/>
</dbReference>
<dbReference type="OrthoDB" id="9810297at2"/>
<accession>A0A379MQ69</accession>
<dbReference type="Gene3D" id="3.30.70.1170">
    <property type="entry name" value="Sun protein, domain 3"/>
    <property type="match status" value="1"/>
</dbReference>
<dbReference type="Proteomes" id="UP000255233">
    <property type="component" value="Unassembled WGS sequence"/>
</dbReference>
<dbReference type="InterPro" id="IPR027391">
    <property type="entry name" value="Nol1_Nop2_Fmu_2"/>
</dbReference>
<dbReference type="Pfam" id="PF01189">
    <property type="entry name" value="Methyltr_RsmB-F"/>
    <property type="match status" value="1"/>
</dbReference>
<dbReference type="CDD" id="cd02440">
    <property type="entry name" value="AdoMet_MTases"/>
    <property type="match status" value="1"/>
</dbReference>
<evidence type="ECO:0000256" key="1">
    <source>
        <dbReference type="ARBA" id="ARBA00022490"/>
    </source>
</evidence>
<keyword evidence="1" id="KW-0963">Cytoplasm</keyword>
<dbReference type="EMBL" id="UGVL01000001">
    <property type="protein sequence ID" value="SUE33626.1"/>
    <property type="molecule type" value="Genomic_DNA"/>
</dbReference>
<evidence type="ECO:0000313" key="8">
    <source>
        <dbReference type="EMBL" id="SUE33626.1"/>
    </source>
</evidence>
<name>A0A379MQ69_9BACT</name>
<evidence type="ECO:0000256" key="3">
    <source>
        <dbReference type="ARBA" id="ARBA00022679"/>
    </source>
</evidence>
<keyword evidence="3 6" id="KW-0808">Transferase</keyword>
<dbReference type="PROSITE" id="PS51686">
    <property type="entry name" value="SAM_MT_RSMB_NOP"/>
    <property type="match status" value="1"/>
</dbReference>
<dbReference type="InterPro" id="IPR023267">
    <property type="entry name" value="RCMT"/>
</dbReference>
<dbReference type="InterPro" id="IPR049560">
    <property type="entry name" value="MeTrfase_RsmB-F_NOP2_cat"/>
</dbReference>
<dbReference type="InterPro" id="IPR001678">
    <property type="entry name" value="MeTrfase_RsmB-F_NOP2_dom"/>
</dbReference>
<dbReference type="STRING" id="880526.GCA_000427365_00610"/>
<dbReference type="PANTHER" id="PTHR22807">
    <property type="entry name" value="NOP2 YEAST -RELATED NOL1/NOP2/FMU SUN DOMAIN-CONTAINING"/>
    <property type="match status" value="1"/>
</dbReference>